<protein>
    <submittedName>
        <fullName evidence="1">Uncharacterized protein</fullName>
    </submittedName>
</protein>
<sequence length="53" mass="6353">MLDGILRYWTGNDHSKIEKAQYEENSLPLQNPKFYRSWQSQIDLNVKLDDIIK</sequence>
<name>A0A654LTQ9_9ARCH</name>
<evidence type="ECO:0000313" key="2">
    <source>
        <dbReference type="Proteomes" id="UP000058925"/>
    </source>
</evidence>
<reference evidence="2" key="1">
    <citation type="submission" date="2015-10" db="EMBL/GenBank/DDBJ databases">
        <title>Niche specialization of a soil ammonia-oxidizing archaeon, Candidatus Nitrosocosmicus oleophilus.</title>
        <authorList>
            <person name="Jung M.-Y."/>
            <person name="Rhee S.-K."/>
        </authorList>
    </citation>
    <scope>NUCLEOTIDE SEQUENCE [LARGE SCALE GENOMIC DNA]</scope>
    <source>
        <strain evidence="2">MY3</strain>
    </source>
</reference>
<dbReference type="Proteomes" id="UP000058925">
    <property type="component" value="Chromosome"/>
</dbReference>
<dbReference type="AlphaFoldDB" id="A0A654LTQ9"/>
<dbReference type="KEGG" id="taa:NMY3_00552"/>
<accession>A0A654LTQ9</accession>
<keyword evidence="2" id="KW-1185">Reference proteome</keyword>
<evidence type="ECO:0000313" key="1">
    <source>
        <dbReference type="EMBL" id="ALI34764.1"/>
    </source>
</evidence>
<organism evidence="1 2">
    <name type="scientific">Candidatus Nitrosocosmicus oleophilus</name>
    <dbReference type="NCBI Taxonomy" id="1353260"/>
    <lineage>
        <taxon>Archaea</taxon>
        <taxon>Nitrososphaerota</taxon>
        <taxon>Nitrososphaeria</taxon>
        <taxon>Nitrososphaerales</taxon>
        <taxon>Nitrososphaeraceae</taxon>
        <taxon>Candidatus Nitrosocosmicus</taxon>
    </lineage>
</organism>
<proteinExistence type="predicted"/>
<gene>
    <name evidence="1" type="ORF">NMY3_00552</name>
</gene>
<dbReference type="EMBL" id="CP012850">
    <property type="protein sequence ID" value="ALI34764.1"/>
    <property type="molecule type" value="Genomic_DNA"/>
</dbReference>